<dbReference type="InterPro" id="IPR056382">
    <property type="entry name" value="DHX34_Znf-C2H2"/>
</dbReference>
<organism evidence="7 8">
    <name type="scientific">Glossina pallidipes</name>
    <name type="common">Tsetse fly</name>
    <dbReference type="NCBI Taxonomy" id="7398"/>
    <lineage>
        <taxon>Eukaryota</taxon>
        <taxon>Metazoa</taxon>
        <taxon>Ecdysozoa</taxon>
        <taxon>Arthropoda</taxon>
        <taxon>Hexapoda</taxon>
        <taxon>Insecta</taxon>
        <taxon>Pterygota</taxon>
        <taxon>Neoptera</taxon>
        <taxon>Endopterygota</taxon>
        <taxon>Diptera</taxon>
        <taxon>Brachycera</taxon>
        <taxon>Muscomorpha</taxon>
        <taxon>Hippoboscoidea</taxon>
        <taxon>Glossinidae</taxon>
        <taxon>Glossina</taxon>
    </lineage>
</organism>
<dbReference type="PROSITE" id="PS51194">
    <property type="entry name" value="HELICASE_CTER"/>
    <property type="match status" value="1"/>
</dbReference>
<dbReference type="InterPro" id="IPR007502">
    <property type="entry name" value="Helicase-assoc_dom"/>
</dbReference>
<dbReference type="CDD" id="cd18791">
    <property type="entry name" value="SF2_C_RHA"/>
    <property type="match status" value="1"/>
</dbReference>
<dbReference type="Pfam" id="PF00270">
    <property type="entry name" value="DEAD"/>
    <property type="match status" value="1"/>
</dbReference>
<dbReference type="InterPro" id="IPR011709">
    <property type="entry name" value="DEAD-box_helicase_OB_fold"/>
</dbReference>
<accession>A0A1A9Z1U3</accession>
<keyword evidence="4" id="KW-0067">ATP-binding</keyword>
<evidence type="ECO:0000256" key="1">
    <source>
        <dbReference type="ARBA" id="ARBA00022741"/>
    </source>
</evidence>
<evidence type="ECO:0000259" key="5">
    <source>
        <dbReference type="PROSITE" id="PS51192"/>
    </source>
</evidence>
<dbReference type="Pfam" id="PF21010">
    <property type="entry name" value="HA2_C"/>
    <property type="match status" value="1"/>
</dbReference>
<dbReference type="PROSITE" id="PS51192">
    <property type="entry name" value="HELICASE_ATP_BIND_1"/>
    <property type="match status" value="1"/>
</dbReference>
<dbReference type="SMART" id="SM00847">
    <property type="entry name" value="HA2"/>
    <property type="match status" value="1"/>
</dbReference>
<protein>
    <recommendedName>
        <fullName evidence="9">ATP-dependent RNA helicase DHX34</fullName>
    </recommendedName>
</protein>
<dbReference type="InterPro" id="IPR001650">
    <property type="entry name" value="Helicase_C-like"/>
</dbReference>
<keyword evidence="3" id="KW-0347">Helicase</keyword>
<dbReference type="GO" id="GO:0016787">
    <property type="term" value="F:hydrolase activity"/>
    <property type="evidence" value="ECO:0007669"/>
    <property type="project" value="UniProtKB-KW"/>
</dbReference>
<dbReference type="CDD" id="cd17979">
    <property type="entry name" value="DEXHc_DHX34"/>
    <property type="match status" value="1"/>
</dbReference>
<dbReference type="SMART" id="SM00490">
    <property type="entry name" value="HELICc"/>
    <property type="match status" value="1"/>
</dbReference>
<dbReference type="Gene3D" id="3.40.50.300">
    <property type="entry name" value="P-loop containing nucleotide triphosphate hydrolases"/>
    <property type="match status" value="2"/>
</dbReference>
<dbReference type="Pfam" id="PF07717">
    <property type="entry name" value="OB_NTP_bind"/>
    <property type="match status" value="1"/>
</dbReference>
<dbReference type="Proteomes" id="UP000092445">
    <property type="component" value="Unassembled WGS sequence"/>
</dbReference>
<feature type="domain" description="Helicase C-terminal" evidence="6">
    <location>
        <begin position="365"/>
        <end position="533"/>
    </location>
</feature>
<dbReference type="GO" id="GO:0004386">
    <property type="term" value="F:helicase activity"/>
    <property type="evidence" value="ECO:0007669"/>
    <property type="project" value="UniProtKB-KW"/>
</dbReference>
<name>A0A1A9Z1U3_GLOPL</name>
<dbReference type="Pfam" id="PF24485">
    <property type="entry name" value="zf-C2H2_DHX34"/>
    <property type="match status" value="1"/>
</dbReference>
<dbReference type="InterPro" id="IPR011545">
    <property type="entry name" value="DEAD/DEAH_box_helicase_dom"/>
</dbReference>
<dbReference type="GO" id="GO:0005524">
    <property type="term" value="F:ATP binding"/>
    <property type="evidence" value="ECO:0007669"/>
    <property type="project" value="UniProtKB-KW"/>
</dbReference>
<dbReference type="FunFam" id="3.40.50.300:FF:000725">
    <property type="entry name" value="probable ATP-dependent RNA helicase DHX34"/>
    <property type="match status" value="1"/>
</dbReference>
<dbReference type="GO" id="GO:0003723">
    <property type="term" value="F:RNA binding"/>
    <property type="evidence" value="ECO:0007669"/>
    <property type="project" value="TreeGrafter"/>
</dbReference>
<reference evidence="7" key="2">
    <citation type="submission" date="2020-05" db="UniProtKB">
        <authorList>
            <consortium name="EnsemblMetazoa"/>
        </authorList>
    </citation>
    <scope>IDENTIFICATION</scope>
    <source>
        <strain evidence="7">IAEA</strain>
    </source>
</reference>
<keyword evidence="2" id="KW-0378">Hydrolase</keyword>
<dbReference type="PANTHER" id="PTHR18934:SF221">
    <property type="entry name" value="ATP-DEPENDENT RNA HELICASE DHX34-RELATED"/>
    <property type="match status" value="1"/>
</dbReference>
<proteinExistence type="predicted"/>
<keyword evidence="8" id="KW-1185">Reference proteome</keyword>
<evidence type="ECO:0000313" key="7">
    <source>
        <dbReference type="EnsemblMetazoa" id="GPAI001151-PA"/>
    </source>
</evidence>
<dbReference type="Pfam" id="PF00271">
    <property type="entry name" value="Helicase_C"/>
    <property type="match status" value="1"/>
</dbReference>
<dbReference type="Gene3D" id="1.20.120.1080">
    <property type="match status" value="1"/>
</dbReference>
<dbReference type="STRING" id="7398.A0A1A9Z1U3"/>
<feature type="domain" description="Helicase ATP-binding" evidence="5">
    <location>
        <begin position="160"/>
        <end position="320"/>
    </location>
</feature>
<evidence type="ECO:0000259" key="6">
    <source>
        <dbReference type="PROSITE" id="PS51194"/>
    </source>
</evidence>
<sequence length="1162" mass="134645">MKKTESRHFNRKRKPFMEATNLIDFSFCDHKSIFETLIYHDDHYYNIVEDKTDFWKFVNKYENMLKNIGQPILENPLEDAEYIEIAPYHKLKCILIKLQEEPKQKIPIANASLTHLRIKQFQEIVLIYLDFKQKEKFSKIKKLRKTQLSLPIWKFKESFQNALKKTRILIIAGDTGCGKSTQVPQYLYEFGYRSIACTQPRRLACVSLSKRVAHEMLDDYGSKVGFQIRFEKNKDAYTNILFITEGLLLRQLAIEANLDEYDVLILDEIHERNLFGDFLLGVTKCLLRAKPKLKLVLMSATINVDLFHNYFKEEGAQLLKVPGRLHPIKTVYMPPAALDLQGTSSRAQQSLARLDPAPFVQVLNLIDQKYSSNERGDVLIFVSGVNEITTACDAIKEYAEQQPHWILLPLHSSLSLVEQDKVFDYAPEGMRKCIISTNIAETSLTVDGIRFVIDSGKVKEMSYDSSCKGQRLKEFWVSKSSAEQRKGRAGRTGPGTCFRLYSEKQYNAFEAYPTPEICRVPLDTILLQMIAMGLPNVRQFPFIESPDENYIEQTILNLKQHNALSPDEKITSLGKSLSNLPVDISIGKMLLLGCVFPDTEKILTLAAVMSVQNPFTTRAYADPKCEKQARSEFETDQGDVFILLKAYHEWLGLKWNSENTRKWCYKLGIEEQRFYEITKLRNQFQNILESCNMTVVKTTDDLLSSSDRARRHGEVRMLKAIKRKQKYQEPRKRKILKQGSGYGTNEEDLENEDDDIRDIDFRLYNNSAKLEILLKSSKADKLHDVLLLKLIIVSGFYPQIAIADEFNYCKGGAQQFFHTHLKPFISIHPNSYLAKYFDILKLNDSDILEKPSYYTPKQVLSEAHQVICYQNLLETAKPYLMNCIRMPAAQTLLLFSYSIDTNSSITRVVCDSWLCLEFPTPETGCELLRRAIKLRRLWNQSLMQKLAGESTNFIVSTHIFKTNTYIYLSAKDLDLKIEKQNSDKTANQCSGMEERDLWHDLVDFLSIPAAYSIKRLLPADQKTLYTHRPLEIEDKFKKNPFAKDYEIIPNDERGGLNISENVVLEEQQWCLNMDLELRQHIWSCKYCDLTIEYDVIEKLLHKINCKKRLKVKKEEHSKKMQHKSMTEISQNKNKISFKCSACNKQLILSQIEILKHKRSHHT</sequence>
<keyword evidence="1" id="KW-0547">Nucleotide-binding</keyword>
<dbReference type="SMART" id="SM00487">
    <property type="entry name" value="DEXDc"/>
    <property type="match status" value="1"/>
</dbReference>
<dbReference type="AlphaFoldDB" id="A0A1A9Z1U3"/>
<dbReference type="EnsemblMetazoa" id="GPAI001151-RA">
    <property type="protein sequence ID" value="GPAI001151-PA"/>
    <property type="gene ID" value="GPAI001151"/>
</dbReference>
<dbReference type="VEuPathDB" id="VectorBase:GPAI001151"/>
<evidence type="ECO:0008006" key="9">
    <source>
        <dbReference type="Google" id="ProtNLM"/>
    </source>
</evidence>
<reference evidence="8" key="1">
    <citation type="submission" date="2014-03" db="EMBL/GenBank/DDBJ databases">
        <authorList>
            <person name="Aksoy S."/>
            <person name="Warren W."/>
            <person name="Wilson R.K."/>
        </authorList>
    </citation>
    <scope>NUCLEOTIDE SEQUENCE [LARGE SCALE GENOMIC DNA]</scope>
    <source>
        <strain evidence="8">IAEA</strain>
    </source>
</reference>
<dbReference type="FunFam" id="3.40.50.300:FF:004714">
    <property type="entry name" value="DEAD/DEAH box helicase"/>
    <property type="match status" value="1"/>
</dbReference>
<evidence type="ECO:0000313" key="8">
    <source>
        <dbReference type="Proteomes" id="UP000092445"/>
    </source>
</evidence>
<dbReference type="InterPro" id="IPR014001">
    <property type="entry name" value="Helicase_ATP-bd"/>
</dbReference>
<evidence type="ECO:0000256" key="3">
    <source>
        <dbReference type="ARBA" id="ARBA00022806"/>
    </source>
</evidence>
<dbReference type="InterPro" id="IPR027417">
    <property type="entry name" value="P-loop_NTPase"/>
</dbReference>
<evidence type="ECO:0000256" key="4">
    <source>
        <dbReference type="ARBA" id="ARBA00022840"/>
    </source>
</evidence>
<evidence type="ECO:0000256" key="2">
    <source>
        <dbReference type="ARBA" id="ARBA00022801"/>
    </source>
</evidence>
<dbReference type="PANTHER" id="PTHR18934">
    <property type="entry name" value="ATP-DEPENDENT RNA HELICASE"/>
    <property type="match status" value="1"/>
</dbReference>
<dbReference type="SUPFAM" id="SSF52540">
    <property type="entry name" value="P-loop containing nucleoside triphosphate hydrolases"/>
    <property type="match status" value="1"/>
</dbReference>